<protein>
    <submittedName>
        <fullName evidence="1">Uncharacterized protein</fullName>
    </submittedName>
</protein>
<proteinExistence type="predicted"/>
<dbReference type="EMBL" id="CM042025">
    <property type="protein sequence ID" value="KAI3807863.1"/>
    <property type="molecule type" value="Genomic_DNA"/>
</dbReference>
<keyword evidence="2" id="KW-1185">Reference proteome</keyword>
<reference evidence="2" key="1">
    <citation type="journal article" date="2022" name="Mol. Ecol. Resour.">
        <title>The genomes of chicory, endive, great burdock and yacon provide insights into Asteraceae palaeo-polyploidization history and plant inulin production.</title>
        <authorList>
            <person name="Fan W."/>
            <person name="Wang S."/>
            <person name="Wang H."/>
            <person name="Wang A."/>
            <person name="Jiang F."/>
            <person name="Liu H."/>
            <person name="Zhao H."/>
            <person name="Xu D."/>
            <person name="Zhang Y."/>
        </authorList>
    </citation>
    <scope>NUCLEOTIDE SEQUENCE [LARGE SCALE GENOMIC DNA]</scope>
    <source>
        <strain evidence="2">cv. Yunnan</strain>
    </source>
</reference>
<dbReference type="Proteomes" id="UP001056120">
    <property type="component" value="Linkage Group LG08"/>
</dbReference>
<gene>
    <name evidence="1" type="ORF">L1987_23799</name>
</gene>
<sequence>MSVTMQEQWGDSVLAANLSGSGNKAVKDLVLLDVTPLKSMLIAGSGNVSKDDIEEMLKKFYAAFIITMQQLVKSLKLNLSLSLSFLLLLLLLKSASSNFIPIKGIRAFSRYTTTPRVRALRLLFHAHNRSHSGVYIQIFKLAEVTNSHHKLSLERRKLRATGAVSVLLGSSIAVKNVVRPIRLPEVKKLPPYTTWIFLDK</sequence>
<organism evidence="1 2">
    <name type="scientific">Smallanthus sonchifolius</name>
    <dbReference type="NCBI Taxonomy" id="185202"/>
    <lineage>
        <taxon>Eukaryota</taxon>
        <taxon>Viridiplantae</taxon>
        <taxon>Streptophyta</taxon>
        <taxon>Embryophyta</taxon>
        <taxon>Tracheophyta</taxon>
        <taxon>Spermatophyta</taxon>
        <taxon>Magnoliopsida</taxon>
        <taxon>eudicotyledons</taxon>
        <taxon>Gunneridae</taxon>
        <taxon>Pentapetalae</taxon>
        <taxon>asterids</taxon>
        <taxon>campanulids</taxon>
        <taxon>Asterales</taxon>
        <taxon>Asteraceae</taxon>
        <taxon>Asteroideae</taxon>
        <taxon>Heliantheae alliance</taxon>
        <taxon>Millerieae</taxon>
        <taxon>Smallanthus</taxon>
    </lineage>
</organism>
<name>A0ACB9IHX4_9ASTR</name>
<evidence type="ECO:0000313" key="1">
    <source>
        <dbReference type="EMBL" id="KAI3807863.1"/>
    </source>
</evidence>
<comment type="caution">
    <text evidence="1">The sequence shown here is derived from an EMBL/GenBank/DDBJ whole genome shotgun (WGS) entry which is preliminary data.</text>
</comment>
<reference evidence="1 2" key="2">
    <citation type="journal article" date="2022" name="Mol. Ecol. Resour.">
        <title>The genomes of chicory, endive, great burdock and yacon provide insights into Asteraceae paleo-polyploidization history and plant inulin production.</title>
        <authorList>
            <person name="Fan W."/>
            <person name="Wang S."/>
            <person name="Wang H."/>
            <person name="Wang A."/>
            <person name="Jiang F."/>
            <person name="Liu H."/>
            <person name="Zhao H."/>
            <person name="Xu D."/>
            <person name="Zhang Y."/>
        </authorList>
    </citation>
    <scope>NUCLEOTIDE SEQUENCE [LARGE SCALE GENOMIC DNA]</scope>
    <source>
        <strain evidence="2">cv. Yunnan</strain>
        <tissue evidence="1">Leaves</tissue>
    </source>
</reference>
<evidence type="ECO:0000313" key="2">
    <source>
        <dbReference type="Proteomes" id="UP001056120"/>
    </source>
</evidence>
<accession>A0ACB9IHX4</accession>